<reference evidence="1" key="1">
    <citation type="submission" date="2019-05" db="EMBL/GenBank/DDBJ databases">
        <title>Methanoculleus sp. FWC-SCC1, a methanogenic archaeon isolated from deep marine cold seep.</title>
        <authorList>
            <person name="Chen Y.-W."/>
            <person name="Chen S.-C."/>
            <person name="Teng N.-H."/>
            <person name="Lai M.-C."/>
        </authorList>
    </citation>
    <scope>NUCLEOTIDE SEQUENCE</scope>
    <source>
        <strain evidence="1">FWC-SCC1</strain>
    </source>
</reference>
<protein>
    <submittedName>
        <fullName evidence="1">DUF2111 domain-containing protein</fullName>
    </submittedName>
</protein>
<sequence>MAVDQYIISAVSTARDLAPVMYCLHELVGRLPVTARSREHPGIRIEEGKIVDEAYSGPVLEDVLAGNVIQKVTPSAGPYRGTPVVVAPVRNESGEAIAAIGIVDVTGIFDIAGLMEQYTTIKKQVCGTDPCPLPTESTAAKR</sequence>
<evidence type="ECO:0000313" key="1">
    <source>
        <dbReference type="EMBL" id="MDN7024405.1"/>
    </source>
</evidence>
<name>A0ABT8M8Y6_9EURY</name>
<dbReference type="Proteomes" id="UP001168338">
    <property type="component" value="Unassembled WGS sequence"/>
</dbReference>
<dbReference type="Pfam" id="PF09884">
    <property type="entry name" value="DUF2111"/>
    <property type="match status" value="1"/>
</dbReference>
<keyword evidence="2" id="KW-1185">Reference proteome</keyword>
<accession>A0ABT8M8Y6</accession>
<comment type="caution">
    <text evidence="1">The sequence shown here is derived from an EMBL/GenBank/DDBJ whole genome shotgun (WGS) entry which is preliminary data.</text>
</comment>
<organism evidence="1 2">
    <name type="scientific">Methanoculleus frigidifontis</name>
    <dbReference type="NCBI Taxonomy" id="2584085"/>
    <lineage>
        <taxon>Archaea</taxon>
        <taxon>Methanobacteriati</taxon>
        <taxon>Methanobacteriota</taxon>
        <taxon>Stenosarchaea group</taxon>
        <taxon>Methanomicrobia</taxon>
        <taxon>Methanomicrobiales</taxon>
        <taxon>Methanomicrobiaceae</taxon>
        <taxon>Methanoculleus</taxon>
    </lineage>
</organism>
<dbReference type="InterPro" id="IPR012029">
    <property type="entry name" value="UCP006557"/>
</dbReference>
<evidence type="ECO:0000313" key="2">
    <source>
        <dbReference type="Proteomes" id="UP001168338"/>
    </source>
</evidence>
<dbReference type="EMBL" id="VCYH01000003">
    <property type="protein sequence ID" value="MDN7024405.1"/>
    <property type="molecule type" value="Genomic_DNA"/>
</dbReference>
<gene>
    <name evidence="1" type="ORF">FGU65_05805</name>
</gene>
<proteinExistence type="predicted"/>